<name>A0A2X3BGP6_9HELI</name>
<dbReference type="PROSITE" id="PS51257">
    <property type="entry name" value="PROKAR_LIPOPROTEIN"/>
    <property type="match status" value="1"/>
</dbReference>
<dbReference type="Proteomes" id="UP000250166">
    <property type="component" value="Unassembled WGS sequence"/>
</dbReference>
<organism evidence="1 2">
    <name type="scientific">Helicobacter fennelliae</name>
    <dbReference type="NCBI Taxonomy" id="215"/>
    <lineage>
        <taxon>Bacteria</taxon>
        <taxon>Pseudomonadati</taxon>
        <taxon>Campylobacterota</taxon>
        <taxon>Epsilonproteobacteria</taxon>
        <taxon>Campylobacterales</taxon>
        <taxon>Helicobacteraceae</taxon>
        <taxon>Helicobacter</taxon>
    </lineage>
</organism>
<protein>
    <submittedName>
        <fullName evidence="1">Putative lipoprotein</fullName>
    </submittedName>
</protein>
<keyword evidence="1" id="KW-0449">Lipoprotein</keyword>
<gene>
    <name evidence="1" type="ORF">NCTC13102_00935</name>
</gene>
<dbReference type="RefSeq" id="WP_112058547.1">
    <property type="nucleotide sequence ID" value="NZ_UAWL01000006.1"/>
</dbReference>
<reference evidence="1 2" key="1">
    <citation type="submission" date="2018-06" db="EMBL/GenBank/DDBJ databases">
        <authorList>
            <consortium name="Pathogen Informatics"/>
            <person name="Doyle S."/>
        </authorList>
    </citation>
    <scope>NUCLEOTIDE SEQUENCE [LARGE SCALE GENOMIC DNA]</scope>
    <source>
        <strain evidence="1 2">NCTC13102</strain>
    </source>
</reference>
<dbReference type="AlphaFoldDB" id="A0A2X3BGP6"/>
<sequence length="229" mass="25904">MKNIFVAMVFGALFGGLLAGCAKFEILPQNITLYSKGVKIIQSQKQDSKVQLEIAQRDTLDDLLVFYVSAQLNSPKAILFSTDNVRASFDNQALKIYTYEEIAESDYNFIDILQDYNIPTPTPSAGSSMAYNIAPFYYYAYPGFMYFSPMLSPFYINNSQDIAFRQEKRGALKVLLMNYLRESTLSHETSAQGGFVAISKKQIKKDGLLKLEVQINHDIHTFAIDMKSF</sequence>
<evidence type="ECO:0000313" key="2">
    <source>
        <dbReference type="Proteomes" id="UP000250166"/>
    </source>
</evidence>
<accession>A0A2X3BGP6</accession>
<dbReference type="EMBL" id="UAWL01000006">
    <property type="protein sequence ID" value="SQB98476.1"/>
    <property type="molecule type" value="Genomic_DNA"/>
</dbReference>
<evidence type="ECO:0000313" key="1">
    <source>
        <dbReference type="EMBL" id="SQB98476.1"/>
    </source>
</evidence>
<proteinExistence type="predicted"/>